<dbReference type="InterPro" id="IPR000032">
    <property type="entry name" value="HPr-like"/>
</dbReference>
<dbReference type="PROSITE" id="PS51350">
    <property type="entry name" value="PTS_HPR_DOM"/>
    <property type="match status" value="1"/>
</dbReference>
<dbReference type="EMBL" id="JAGDEL010000017">
    <property type="protein sequence ID" value="MBO1513796.1"/>
    <property type="molecule type" value="Genomic_DNA"/>
</dbReference>
<gene>
    <name evidence="2" type="ORF">I7822_19425</name>
</gene>
<evidence type="ECO:0000313" key="2">
    <source>
        <dbReference type="EMBL" id="MBO1513796.1"/>
    </source>
</evidence>
<dbReference type="Pfam" id="PF00381">
    <property type="entry name" value="PTS-HPr"/>
    <property type="match status" value="1"/>
</dbReference>
<sequence>MRVKDIKITQDVSVTKLIELTEAANKFESEIYIVGKHYKVDAKSLMGLLATIRNETEVTILTKGEDEEEAIKEFMKLLL</sequence>
<accession>A0ABS3N675</accession>
<dbReference type="SUPFAM" id="SSF55594">
    <property type="entry name" value="HPr-like"/>
    <property type="match status" value="1"/>
</dbReference>
<dbReference type="Gene3D" id="3.30.1340.10">
    <property type="entry name" value="HPr-like"/>
    <property type="match status" value="1"/>
</dbReference>
<dbReference type="Proteomes" id="UP000663981">
    <property type="component" value="Unassembled WGS sequence"/>
</dbReference>
<name>A0ABS3N675_9BACI</name>
<evidence type="ECO:0000313" key="3">
    <source>
        <dbReference type="Proteomes" id="UP000663981"/>
    </source>
</evidence>
<dbReference type="InterPro" id="IPR035895">
    <property type="entry name" value="HPr-like_sf"/>
</dbReference>
<organism evidence="2 3">
    <name type="scientific">Metabacillus bambusae</name>
    <dbReference type="NCBI Taxonomy" id="2795218"/>
    <lineage>
        <taxon>Bacteria</taxon>
        <taxon>Bacillati</taxon>
        <taxon>Bacillota</taxon>
        <taxon>Bacilli</taxon>
        <taxon>Bacillales</taxon>
        <taxon>Bacillaceae</taxon>
        <taxon>Metabacillus</taxon>
    </lineage>
</organism>
<protein>
    <submittedName>
        <fullName evidence="2">HPr family phosphocarrier protein</fullName>
    </submittedName>
</protein>
<proteinExistence type="predicted"/>
<keyword evidence="3" id="KW-1185">Reference proteome</keyword>
<feature type="domain" description="HPr" evidence="1">
    <location>
        <begin position="1"/>
        <end position="79"/>
    </location>
</feature>
<comment type="caution">
    <text evidence="2">The sequence shown here is derived from an EMBL/GenBank/DDBJ whole genome shotgun (WGS) entry which is preliminary data.</text>
</comment>
<reference evidence="2 3" key="1">
    <citation type="submission" date="2021-03" db="EMBL/GenBank/DDBJ databases">
        <title>Whole genome sequence of Metabacillus bambusae BG109.</title>
        <authorList>
            <person name="Jeong J.W."/>
        </authorList>
    </citation>
    <scope>NUCLEOTIDE SEQUENCE [LARGE SCALE GENOMIC DNA]</scope>
    <source>
        <strain evidence="2 3">BG109</strain>
    </source>
</reference>
<evidence type="ECO:0000259" key="1">
    <source>
        <dbReference type="PROSITE" id="PS51350"/>
    </source>
</evidence>
<dbReference type="RefSeq" id="WP_207980741.1">
    <property type="nucleotide sequence ID" value="NZ_JAGDEL010000017.1"/>
</dbReference>